<evidence type="ECO:0000256" key="1">
    <source>
        <dbReference type="SAM" id="MobiDB-lite"/>
    </source>
</evidence>
<dbReference type="AlphaFoldDB" id="A0A915I6J0"/>
<evidence type="ECO:0000313" key="3">
    <source>
        <dbReference type="WBParaSite" id="nRc.2.0.1.t09381-RA"/>
    </source>
</evidence>
<accession>A0A915I6J0</accession>
<reference evidence="3" key="1">
    <citation type="submission" date="2022-11" db="UniProtKB">
        <authorList>
            <consortium name="WormBaseParasite"/>
        </authorList>
    </citation>
    <scope>IDENTIFICATION</scope>
</reference>
<feature type="region of interest" description="Disordered" evidence="1">
    <location>
        <begin position="15"/>
        <end position="38"/>
    </location>
</feature>
<proteinExistence type="predicted"/>
<keyword evidence="2" id="KW-1185">Reference proteome</keyword>
<dbReference type="WBParaSite" id="nRc.2.0.1.t09381-RA">
    <property type="protein sequence ID" value="nRc.2.0.1.t09381-RA"/>
    <property type="gene ID" value="nRc.2.0.1.g09381"/>
</dbReference>
<evidence type="ECO:0000313" key="2">
    <source>
        <dbReference type="Proteomes" id="UP000887565"/>
    </source>
</evidence>
<protein>
    <submittedName>
        <fullName evidence="3">Uncharacterized protein</fullName>
    </submittedName>
</protein>
<name>A0A915I6J0_ROMCU</name>
<organism evidence="2 3">
    <name type="scientific">Romanomermis culicivorax</name>
    <name type="common">Nematode worm</name>
    <dbReference type="NCBI Taxonomy" id="13658"/>
    <lineage>
        <taxon>Eukaryota</taxon>
        <taxon>Metazoa</taxon>
        <taxon>Ecdysozoa</taxon>
        <taxon>Nematoda</taxon>
        <taxon>Enoplea</taxon>
        <taxon>Dorylaimia</taxon>
        <taxon>Mermithida</taxon>
        <taxon>Mermithoidea</taxon>
        <taxon>Mermithidae</taxon>
        <taxon>Romanomermis</taxon>
    </lineage>
</organism>
<dbReference type="Proteomes" id="UP000887565">
    <property type="component" value="Unplaced"/>
</dbReference>
<sequence length="61" mass="6776">MQQILKPLPLKFWESLTPAQKKPPDAPSPGLGTPLHPTLIAHQDESDKSKFMLVFRTNGVP</sequence>